<feature type="signal peptide" evidence="1">
    <location>
        <begin position="1"/>
        <end position="21"/>
    </location>
</feature>
<name>A0ABT0LG72_9GAMM</name>
<keyword evidence="3" id="KW-1185">Reference proteome</keyword>
<dbReference type="InterPro" id="IPR021379">
    <property type="entry name" value="DUF3012"/>
</dbReference>
<organism evidence="2 3">
    <name type="scientific">Shewanella surugensis</name>
    <dbReference type="NCBI Taxonomy" id="212020"/>
    <lineage>
        <taxon>Bacteria</taxon>
        <taxon>Pseudomonadati</taxon>
        <taxon>Pseudomonadota</taxon>
        <taxon>Gammaproteobacteria</taxon>
        <taxon>Alteromonadales</taxon>
        <taxon>Shewanellaceae</taxon>
        <taxon>Shewanella</taxon>
    </lineage>
</organism>
<sequence length="58" mass="6547">MSLSKRVIIFTALFFTVLLTACTPKVGSEDWCKQMSNKPSGDWTVNETADYAKHCIFD</sequence>
<dbReference type="Proteomes" id="UP001203423">
    <property type="component" value="Unassembled WGS sequence"/>
</dbReference>
<keyword evidence="1" id="KW-0732">Signal</keyword>
<feature type="chain" id="PRO_5046624105" evidence="1">
    <location>
        <begin position="22"/>
        <end position="58"/>
    </location>
</feature>
<protein>
    <submittedName>
        <fullName evidence="2">DUF3012 domain-containing protein</fullName>
    </submittedName>
</protein>
<evidence type="ECO:0000313" key="3">
    <source>
        <dbReference type="Proteomes" id="UP001203423"/>
    </source>
</evidence>
<proteinExistence type="predicted"/>
<reference evidence="2 3" key="1">
    <citation type="submission" date="2022-01" db="EMBL/GenBank/DDBJ databases">
        <title>Whole genome-based taxonomy of the Shewanellaceae.</title>
        <authorList>
            <person name="Martin-Rodriguez A.J."/>
        </authorList>
    </citation>
    <scope>NUCLEOTIDE SEQUENCE [LARGE SCALE GENOMIC DNA]</scope>
    <source>
        <strain evidence="2 3">DSM 17177</strain>
    </source>
</reference>
<dbReference type="EMBL" id="JAKIKS010000102">
    <property type="protein sequence ID" value="MCL1126691.1"/>
    <property type="molecule type" value="Genomic_DNA"/>
</dbReference>
<dbReference type="PROSITE" id="PS51257">
    <property type="entry name" value="PROKAR_LIPOPROTEIN"/>
    <property type="match status" value="1"/>
</dbReference>
<evidence type="ECO:0000313" key="2">
    <source>
        <dbReference type="EMBL" id="MCL1126691.1"/>
    </source>
</evidence>
<accession>A0ABT0LG72</accession>
<comment type="caution">
    <text evidence="2">The sequence shown here is derived from an EMBL/GenBank/DDBJ whole genome shotgun (WGS) entry which is preliminary data.</text>
</comment>
<evidence type="ECO:0000256" key="1">
    <source>
        <dbReference type="SAM" id="SignalP"/>
    </source>
</evidence>
<dbReference type="Pfam" id="PF11216">
    <property type="entry name" value="DUF3012"/>
    <property type="match status" value="1"/>
</dbReference>
<dbReference type="RefSeq" id="WP_248942106.1">
    <property type="nucleotide sequence ID" value="NZ_JAKIKS010000102.1"/>
</dbReference>
<gene>
    <name evidence="2" type="ORF">L2764_19935</name>
</gene>